<evidence type="ECO:0000313" key="1">
    <source>
        <dbReference type="EMBL" id="OCT75614.1"/>
    </source>
</evidence>
<name>A0A974CLF0_XENLA</name>
<gene>
    <name evidence="1" type="ORF">XELAEV_18030798mg</name>
</gene>
<sequence>MLCNDPRSQCCDLLPFFCPLTHPEFNAAFLNLQILECERVLGGFCPEVCNLKNKTKKNKTMGAAAVVLVNKNRGAPPPTCRYMD</sequence>
<organism evidence="1 2">
    <name type="scientific">Xenopus laevis</name>
    <name type="common">African clawed frog</name>
    <dbReference type="NCBI Taxonomy" id="8355"/>
    <lineage>
        <taxon>Eukaryota</taxon>
        <taxon>Metazoa</taxon>
        <taxon>Chordata</taxon>
        <taxon>Craniata</taxon>
        <taxon>Vertebrata</taxon>
        <taxon>Euteleostomi</taxon>
        <taxon>Amphibia</taxon>
        <taxon>Batrachia</taxon>
        <taxon>Anura</taxon>
        <taxon>Pipoidea</taxon>
        <taxon>Pipidae</taxon>
        <taxon>Xenopodinae</taxon>
        <taxon>Xenopus</taxon>
        <taxon>Xenopus</taxon>
    </lineage>
</organism>
<dbReference type="EMBL" id="CM004476">
    <property type="protein sequence ID" value="OCT75614.1"/>
    <property type="molecule type" value="Genomic_DNA"/>
</dbReference>
<reference evidence="2" key="1">
    <citation type="journal article" date="2016" name="Nature">
        <title>Genome evolution in the allotetraploid frog Xenopus laevis.</title>
        <authorList>
            <person name="Session A.M."/>
            <person name="Uno Y."/>
            <person name="Kwon T."/>
            <person name="Chapman J.A."/>
            <person name="Toyoda A."/>
            <person name="Takahashi S."/>
            <person name="Fukui A."/>
            <person name="Hikosaka A."/>
            <person name="Suzuki A."/>
            <person name="Kondo M."/>
            <person name="van Heeringen S.J."/>
            <person name="Quigley I."/>
            <person name="Heinz S."/>
            <person name="Ogino H."/>
            <person name="Ochi H."/>
            <person name="Hellsten U."/>
            <person name="Lyons J.B."/>
            <person name="Simakov O."/>
            <person name="Putnam N."/>
            <person name="Stites J."/>
            <person name="Kuroki Y."/>
            <person name="Tanaka T."/>
            <person name="Michiue T."/>
            <person name="Watanabe M."/>
            <person name="Bogdanovic O."/>
            <person name="Lister R."/>
            <person name="Georgiou G."/>
            <person name="Paranjpe S.S."/>
            <person name="van Kruijsbergen I."/>
            <person name="Shu S."/>
            <person name="Carlson J."/>
            <person name="Kinoshita T."/>
            <person name="Ohta Y."/>
            <person name="Mawaribuchi S."/>
            <person name="Jenkins J."/>
            <person name="Grimwood J."/>
            <person name="Schmutz J."/>
            <person name="Mitros T."/>
            <person name="Mozaffari S.V."/>
            <person name="Suzuki Y."/>
            <person name="Haramoto Y."/>
            <person name="Yamamoto T.S."/>
            <person name="Takagi C."/>
            <person name="Heald R."/>
            <person name="Miller K."/>
            <person name="Haudenschild C."/>
            <person name="Kitzman J."/>
            <person name="Nakayama T."/>
            <person name="Izutsu Y."/>
            <person name="Robert J."/>
            <person name="Fortriede J."/>
            <person name="Burns K."/>
            <person name="Lotay V."/>
            <person name="Karimi K."/>
            <person name="Yasuoka Y."/>
            <person name="Dichmann D.S."/>
            <person name="Flajnik M.F."/>
            <person name="Houston D.W."/>
            <person name="Shendure J."/>
            <person name="DuPasquier L."/>
            <person name="Vize P.D."/>
            <person name="Zorn A.M."/>
            <person name="Ito M."/>
            <person name="Marcotte E.M."/>
            <person name="Wallingford J.B."/>
            <person name="Ito Y."/>
            <person name="Asashima M."/>
            <person name="Ueno N."/>
            <person name="Matsuda Y."/>
            <person name="Veenstra G.J."/>
            <person name="Fujiyama A."/>
            <person name="Harland R.M."/>
            <person name="Taira M."/>
            <person name="Rokhsar D.S."/>
        </authorList>
    </citation>
    <scope>NUCLEOTIDE SEQUENCE [LARGE SCALE GENOMIC DNA]</scope>
    <source>
        <strain evidence="2">J</strain>
    </source>
</reference>
<accession>A0A974CLF0</accession>
<protein>
    <submittedName>
        <fullName evidence="1">Uncharacterized protein</fullName>
    </submittedName>
</protein>
<evidence type="ECO:0000313" key="2">
    <source>
        <dbReference type="Proteomes" id="UP000694892"/>
    </source>
</evidence>
<proteinExistence type="predicted"/>
<dbReference type="Proteomes" id="UP000694892">
    <property type="component" value="Chromosome 6L"/>
</dbReference>
<dbReference type="AlphaFoldDB" id="A0A974CLF0"/>